<dbReference type="SMART" id="SM00849">
    <property type="entry name" value="Lactamase_B"/>
    <property type="match status" value="1"/>
</dbReference>
<dbReference type="PANTHER" id="PTHR46233:SF3">
    <property type="entry name" value="HYDROXYACYLGLUTATHIONE HYDROLASE GLOC"/>
    <property type="match status" value="1"/>
</dbReference>
<protein>
    <submittedName>
        <fullName evidence="6">MBL fold metallo-hydrolase</fullName>
    </submittedName>
</protein>
<dbReference type="CDD" id="cd06262">
    <property type="entry name" value="metallo-hydrolase-like_MBL-fold"/>
    <property type="match status" value="1"/>
</dbReference>
<accession>A0A8J8MEH7</accession>
<keyword evidence="4" id="KW-0862">Zinc</keyword>
<dbReference type="Gene3D" id="3.60.15.10">
    <property type="entry name" value="Ribonuclease Z/Hydroxyacylglutathione hydrolase-like"/>
    <property type="match status" value="1"/>
</dbReference>
<dbReference type="EMBL" id="CP058561">
    <property type="protein sequence ID" value="QUH31200.1"/>
    <property type="molecule type" value="Genomic_DNA"/>
</dbReference>
<evidence type="ECO:0000256" key="4">
    <source>
        <dbReference type="ARBA" id="ARBA00022833"/>
    </source>
</evidence>
<dbReference type="InterPro" id="IPR001279">
    <property type="entry name" value="Metallo-B-lactamas"/>
</dbReference>
<dbReference type="AlphaFoldDB" id="A0A8J8MEH7"/>
<dbReference type="Pfam" id="PF00753">
    <property type="entry name" value="Lactamase_B"/>
    <property type="match status" value="1"/>
</dbReference>
<keyword evidence="7" id="KW-1185">Reference proteome</keyword>
<proteinExistence type="predicted"/>
<evidence type="ECO:0000313" key="6">
    <source>
        <dbReference type="EMBL" id="QUH31200.1"/>
    </source>
</evidence>
<comment type="cofactor">
    <cofactor evidence="1">
        <name>Zn(2+)</name>
        <dbReference type="ChEBI" id="CHEBI:29105"/>
    </cofactor>
</comment>
<sequence>MKVKTMMLGILQTNVYIVYDEESKDAVVIDPAGDEDRIIRFIEENNLRLMGILITHGHFDHIGVVDAIRDNYGVPVFTSRQEGELMADPNKNLSLNLMRTVVAVENDEVVGDKDILEFGELEFDCIVVPGHSPESVCYYNKDNDVLFCGDTLFAGSIGRTDFYDGPQNTLINSIKDRLMILPEETKVYPGHGFQTTIGYEKKTNIYMC</sequence>
<dbReference type="KEGG" id="vgu:HYG85_20640"/>
<keyword evidence="3" id="KW-0378">Hydrolase</keyword>
<dbReference type="InterPro" id="IPR036866">
    <property type="entry name" value="RibonucZ/Hydroxyglut_hydro"/>
</dbReference>
<dbReference type="PANTHER" id="PTHR46233">
    <property type="entry name" value="HYDROXYACYLGLUTATHIONE HYDROLASE GLOC"/>
    <property type="match status" value="1"/>
</dbReference>
<dbReference type="GO" id="GO:0046872">
    <property type="term" value="F:metal ion binding"/>
    <property type="evidence" value="ECO:0007669"/>
    <property type="project" value="UniProtKB-KW"/>
</dbReference>
<dbReference type="GO" id="GO:0016787">
    <property type="term" value="F:hydrolase activity"/>
    <property type="evidence" value="ECO:0007669"/>
    <property type="project" value="UniProtKB-KW"/>
</dbReference>
<evidence type="ECO:0000256" key="1">
    <source>
        <dbReference type="ARBA" id="ARBA00001947"/>
    </source>
</evidence>
<dbReference type="SUPFAM" id="SSF56281">
    <property type="entry name" value="Metallo-hydrolase/oxidoreductase"/>
    <property type="match status" value="1"/>
</dbReference>
<evidence type="ECO:0000313" key="7">
    <source>
        <dbReference type="Proteomes" id="UP000677305"/>
    </source>
</evidence>
<reference evidence="6 7" key="1">
    <citation type="submission" date="2020-07" db="EMBL/GenBank/DDBJ databases">
        <title>Vallitalea guaymasensis genome.</title>
        <authorList>
            <person name="Postec A."/>
        </authorList>
    </citation>
    <scope>NUCLEOTIDE SEQUENCE [LARGE SCALE GENOMIC DNA]</scope>
    <source>
        <strain evidence="6 7">Ra1766G1</strain>
    </source>
</reference>
<dbReference type="RefSeq" id="WP_212691269.1">
    <property type="nucleotide sequence ID" value="NZ_CP058561.1"/>
</dbReference>
<evidence type="ECO:0000256" key="2">
    <source>
        <dbReference type="ARBA" id="ARBA00022723"/>
    </source>
</evidence>
<dbReference type="InterPro" id="IPR051453">
    <property type="entry name" value="MBL_Glyoxalase_II"/>
</dbReference>
<organism evidence="6 7">
    <name type="scientific">Vallitalea guaymasensis</name>
    <dbReference type="NCBI Taxonomy" id="1185412"/>
    <lineage>
        <taxon>Bacteria</taxon>
        <taxon>Bacillati</taxon>
        <taxon>Bacillota</taxon>
        <taxon>Clostridia</taxon>
        <taxon>Lachnospirales</taxon>
        <taxon>Vallitaleaceae</taxon>
        <taxon>Vallitalea</taxon>
    </lineage>
</organism>
<keyword evidence="2" id="KW-0479">Metal-binding</keyword>
<evidence type="ECO:0000259" key="5">
    <source>
        <dbReference type="SMART" id="SM00849"/>
    </source>
</evidence>
<dbReference type="Proteomes" id="UP000677305">
    <property type="component" value="Chromosome"/>
</dbReference>
<name>A0A8J8MEH7_9FIRM</name>
<evidence type="ECO:0000256" key="3">
    <source>
        <dbReference type="ARBA" id="ARBA00022801"/>
    </source>
</evidence>
<feature type="domain" description="Metallo-beta-lactamase" evidence="5">
    <location>
        <begin position="12"/>
        <end position="191"/>
    </location>
</feature>
<gene>
    <name evidence="6" type="ORF">HYG85_20640</name>
</gene>